<comment type="caution">
    <text evidence="1">The sequence shown here is derived from an EMBL/GenBank/DDBJ whole genome shotgun (WGS) entry which is preliminary data.</text>
</comment>
<dbReference type="EMBL" id="JBCGBO010000003">
    <property type="protein sequence ID" value="KAK9216384.1"/>
    <property type="molecule type" value="Genomic_DNA"/>
</dbReference>
<name>A0AAP0MQ43_9ROSI</name>
<sequence length="82" mass="9121">MAKNKRTAPSLRPALKNGAWGYWHAAMASLDSARMELYQDMTKANYDAKAASDGAVFCETWLNRAYNSRAYSSSAYTNRAFG</sequence>
<accession>A0AAP0MQ43</accession>
<reference evidence="1 2" key="1">
    <citation type="submission" date="2024-05" db="EMBL/GenBank/DDBJ databases">
        <title>Haplotype-resolved chromosome-level genome assembly of Huyou (Citrus changshanensis).</title>
        <authorList>
            <person name="Miao C."/>
            <person name="Chen W."/>
            <person name="Wu Y."/>
            <person name="Wang L."/>
            <person name="Zhao S."/>
            <person name="Grierson D."/>
            <person name="Xu C."/>
            <person name="Chen K."/>
        </authorList>
    </citation>
    <scope>NUCLEOTIDE SEQUENCE [LARGE SCALE GENOMIC DNA]</scope>
    <source>
        <strain evidence="1">01-14</strain>
        <tissue evidence="1">Leaf</tissue>
    </source>
</reference>
<organism evidence="1 2">
    <name type="scientific">Citrus x changshan-huyou</name>
    <dbReference type="NCBI Taxonomy" id="2935761"/>
    <lineage>
        <taxon>Eukaryota</taxon>
        <taxon>Viridiplantae</taxon>
        <taxon>Streptophyta</taxon>
        <taxon>Embryophyta</taxon>
        <taxon>Tracheophyta</taxon>
        <taxon>Spermatophyta</taxon>
        <taxon>Magnoliopsida</taxon>
        <taxon>eudicotyledons</taxon>
        <taxon>Gunneridae</taxon>
        <taxon>Pentapetalae</taxon>
        <taxon>rosids</taxon>
        <taxon>malvids</taxon>
        <taxon>Sapindales</taxon>
        <taxon>Rutaceae</taxon>
        <taxon>Aurantioideae</taxon>
        <taxon>Citrus</taxon>
    </lineage>
</organism>
<proteinExistence type="predicted"/>
<evidence type="ECO:0000313" key="2">
    <source>
        <dbReference type="Proteomes" id="UP001428341"/>
    </source>
</evidence>
<keyword evidence="2" id="KW-1185">Reference proteome</keyword>
<dbReference type="AlphaFoldDB" id="A0AAP0MQ43"/>
<evidence type="ECO:0000313" key="1">
    <source>
        <dbReference type="EMBL" id="KAK9216384.1"/>
    </source>
</evidence>
<gene>
    <name evidence="1" type="ORF">WN944_008393</name>
</gene>
<dbReference type="Proteomes" id="UP001428341">
    <property type="component" value="Unassembled WGS sequence"/>
</dbReference>
<protein>
    <submittedName>
        <fullName evidence="1">Uncharacterized protein</fullName>
    </submittedName>
</protein>